<feature type="domain" description="Beta-lactamase-related" evidence="2">
    <location>
        <begin position="113"/>
        <end position="421"/>
    </location>
</feature>
<dbReference type="Proteomes" id="UP000092018">
    <property type="component" value="Chromosome 1"/>
</dbReference>
<dbReference type="RefSeq" id="WP_065209675.1">
    <property type="nucleotide sequence ID" value="NZ_CP016177.1"/>
</dbReference>
<protein>
    <recommendedName>
        <fullName evidence="2">Beta-lactamase-related domain-containing protein</fullName>
    </recommendedName>
</protein>
<feature type="signal peptide" evidence="1">
    <location>
        <begin position="1"/>
        <end position="24"/>
    </location>
</feature>
<proteinExistence type="predicted"/>
<dbReference type="KEGG" id="vbr:A6E01_04620"/>
<dbReference type="AlphaFoldDB" id="A0AAN0XTS5"/>
<dbReference type="Gene3D" id="3.40.710.10">
    <property type="entry name" value="DD-peptidase/beta-lactamase superfamily"/>
    <property type="match status" value="1"/>
</dbReference>
<gene>
    <name evidence="3" type="ORF">A6E01_04620</name>
</gene>
<accession>A0AAN0XTS5</accession>
<name>A0AAN0XTS5_9VIBR</name>
<dbReference type="Pfam" id="PF00144">
    <property type="entry name" value="Beta-lactamase"/>
    <property type="match status" value="1"/>
</dbReference>
<evidence type="ECO:0000259" key="2">
    <source>
        <dbReference type="Pfam" id="PF00144"/>
    </source>
</evidence>
<dbReference type="PANTHER" id="PTHR43283:SF7">
    <property type="entry name" value="BETA-LACTAMASE-RELATED DOMAIN-CONTAINING PROTEIN"/>
    <property type="match status" value="1"/>
</dbReference>
<organism evidence="3 4">
    <name type="scientific">Vibrio breoganii</name>
    <dbReference type="NCBI Taxonomy" id="553239"/>
    <lineage>
        <taxon>Bacteria</taxon>
        <taxon>Pseudomonadati</taxon>
        <taxon>Pseudomonadota</taxon>
        <taxon>Gammaproteobacteria</taxon>
        <taxon>Vibrionales</taxon>
        <taxon>Vibrionaceae</taxon>
        <taxon>Vibrio</taxon>
    </lineage>
</organism>
<evidence type="ECO:0000256" key="1">
    <source>
        <dbReference type="SAM" id="SignalP"/>
    </source>
</evidence>
<evidence type="ECO:0000313" key="4">
    <source>
        <dbReference type="Proteomes" id="UP000092018"/>
    </source>
</evidence>
<evidence type="ECO:0000313" key="3">
    <source>
        <dbReference type="EMBL" id="ANO32517.1"/>
    </source>
</evidence>
<keyword evidence="1" id="KW-0732">Signal</keyword>
<feature type="chain" id="PRO_5042930693" description="Beta-lactamase-related domain-containing protein" evidence="1">
    <location>
        <begin position="25"/>
        <end position="438"/>
    </location>
</feature>
<dbReference type="InterPro" id="IPR001466">
    <property type="entry name" value="Beta-lactam-related"/>
</dbReference>
<reference evidence="3 4" key="1">
    <citation type="submission" date="2016-06" db="EMBL/GenBank/DDBJ databases">
        <title>Adaptive Radiation by Waves of Gene Transfer Leads to Fine-Scale Resource Partitioning in Marine Microbes.</title>
        <authorList>
            <person name="Hehemann J.-H."/>
            <person name="Arevalo P."/>
            <person name="Datta M.S."/>
            <person name="Yu X."/>
            <person name="Corzett C."/>
            <person name="Henschel A."/>
            <person name="Preheim S.P."/>
            <person name="Timberlake S."/>
            <person name="Alm E.J."/>
            <person name="Polz M.F."/>
        </authorList>
    </citation>
    <scope>NUCLEOTIDE SEQUENCE [LARGE SCALE GENOMIC DNA]</scope>
    <source>
        <strain evidence="3 4">FF50</strain>
    </source>
</reference>
<sequence>MSNNQSKLKAAGVALSLLSANAVADATQTRTPIAEFKNGFTNEQIRSYRDNYNLPEMLKGEDLAVWFSMRTSEVLPTAVLAPQTKHMPLATSLNPKIGEITAETKQFGTLSLDEFMTHPQSFAASFIVVHKGEVVYETYPGMKPTDNHIWMSTAKPWTSLVIDMLINEGKIDQEKTIGFYMPEFKDTDWADIKIIDILDMTPGMNSEENDATRSDPDSIAIRTFLAEFGMEYKGEHERVPEVLKDAKSVSKPGSKFEYGSPTTQMLVLLAEAVSNQTFSDYVNDNIWSNVGSDGPLQFHLSPGGTAIAHGVISSQLRDLARFGMLYTPSWNKTSTKQVVTPDMIERIRGGVRDKDFYLSGFDGPQFVSRLNDDSMLGNSRQWDAIWSDGDMWKAGLQSQGLYVSPDKDLVIAFYSTNVPDDSLHRFLRPIATSGMFDK</sequence>
<dbReference type="SUPFAM" id="SSF56601">
    <property type="entry name" value="beta-lactamase/transpeptidase-like"/>
    <property type="match status" value="1"/>
</dbReference>
<dbReference type="EMBL" id="CP016177">
    <property type="protein sequence ID" value="ANO32517.1"/>
    <property type="molecule type" value="Genomic_DNA"/>
</dbReference>
<dbReference type="PANTHER" id="PTHR43283">
    <property type="entry name" value="BETA-LACTAMASE-RELATED"/>
    <property type="match status" value="1"/>
</dbReference>
<dbReference type="InterPro" id="IPR012338">
    <property type="entry name" value="Beta-lactam/transpept-like"/>
</dbReference>
<dbReference type="InterPro" id="IPR050789">
    <property type="entry name" value="Diverse_Enzym_Activities"/>
</dbReference>